<comment type="caution">
    <text evidence="1">The sequence shown here is derived from an EMBL/GenBank/DDBJ whole genome shotgun (WGS) entry which is preliminary data.</text>
</comment>
<evidence type="ECO:0000313" key="2">
    <source>
        <dbReference type="Proteomes" id="UP000244066"/>
    </source>
</evidence>
<accession>A0A2R7Y0E5</accession>
<proteinExistence type="predicted"/>
<evidence type="ECO:0000313" key="1">
    <source>
        <dbReference type="EMBL" id="PUA31010.1"/>
    </source>
</evidence>
<protein>
    <submittedName>
        <fullName evidence="1">Uncharacterized protein</fullName>
    </submittedName>
</protein>
<dbReference type="EMBL" id="NDWU01000033">
    <property type="protein sequence ID" value="PUA31010.1"/>
    <property type="molecule type" value="Genomic_DNA"/>
</dbReference>
<reference evidence="1 2" key="1">
    <citation type="submission" date="2017-04" db="EMBL/GenBank/DDBJ databases">
        <title>Draft Aigarchaeota genome from a New Zealand hot spring.</title>
        <authorList>
            <person name="Reysenbach A.-L."/>
            <person name="Donaho J.A."/>
            <person name="Gerhart J."/>
            <person name="Kelley J.F."/>
            <person name="Kouba K."/>
            <person name="Podar M."/>
            <person name="Stott M."/>
        </authorList>
    </citation>
    <scope>NUCLEOTIDE SEQUENCE [LARGE SCALE GENOMIC DNA]</scope>
    <source>
        <strain evidence="1">NZ13_MG1</strain>
    </source>
</reference>
<organism evidence="1 2">
    <name type="scientific">Candidatus Terraquivivens tikiterensis</name>
    <dbReference type="NCBI Taxonomy" id="1980982"/>
    <lineage>
        <taxon>Archaea</taxon>
        <taxon>Nitrososphaerota</taxon>
        <taxon>Candidatus Wolframiiraptoraceae</taxon>
        <taxon>Candidatus Terraquivivens</taxon>
    </lineage>
</organism>
<gene>
    <name evidence="1" type="ORF">B9J98_08220</name>
</gene>
<dbReference type="Proteomes" id="UP000244066">
    <property type="component" value="Unassembled WGS sequence"/>
</dbReference>
<dbReference type="AlphaFoldDB" id="A0A2R7Y0E5"/>
<name>A0A2R7Y0E5_9ARCH</name>
<sequence length="107" mass="12147">MPIVGRIYLRADRDVKVGEDISIYELFGREELQKEFNVESDIELDKTRLKVTVEKLGAIECIADAIKRKGAKASIWNIMKYKDMSSKIKATQEVKKGENLSVTIEAV</sequence>